<dbReference type="RefSeq" id="WP_012865314.1">
    <property type="nucleotide sequence ID" value="NC_013521.1"/>
</dbReference>
<name>D1BJI9_SANKS</name>
<dbReference type="KEGG" id="ske:Sked_02760"/>
<dbReference type="eggNOG" id="ENOG50340B3">
    <property type="taxonomic scope" value="Bacteria"/>
</dbReference>
<reference evidence="2 3" key="1">
    <citation type="journal article" date="2009" name="Stand. Genomic Sci.">
        <title>Complete genome sequence of Sanguibacter keddieii type strain (ST-74).</title>
        <authorList>
            <person name="Ivanova N."/>
            <person name="Sikorski J."/>
            <person name="Sims D."/>
            <person name="Brettin T."/>
            <person name="Detter J.C."/>
            <person name="Han C."/>
            <person name="Lapidus A."/>
            <person name="Copeland A."/>
            <person name="Glavina Del Rio T."/>
            <person name="Nolan M."/>
            <person name="Chen F."/>
            <person name="Lucas S."/>
            <person name="Tice H."/>
            <person name="Cheng J.F."/>
            <person name="Bruce D."/>
            <person name="Goodwin L."/>
            <person name="Pitluck S."/>
            <person name="Pati A."/>
            <person name="Mavromatis K."/>
            <person name="Chen A."/>
            <person name="Palaniappan K."/>
            <person name="D'haeseleer P."/>
            <person name="Chain P."/>
            <person name="Bristow J."/>
            <person name="Eisen J.A."/>
            <person name="Markowitz V."/>
            <person name="Hugenholtz P."/>
            <person name="Goker M."/>
            <person name="Pukall R."/>
            <person name="Klenk H.P."/>
            <person name="Kyrpides N.C."/>
        </authorList>
    </citation>
    <scope>NUCLEOTIDE SEQUENCE [LARGE SCALE GENOMIC DNA]</scope>
    <source>
        <strain evidence="3">ATCC 51767 / DSM 10542 / NCFB 3025 / ST-74</strain>
    </source>
</reference>
<keyword evidence="1" id="KW-0732">Signal</keyword>
<organism evidence="2 3">
    <name type="scientific">Sanguibacter keddieii (strain ATCC 51767 / DSM 10542 / NCFB 3025 / ST-74)</name>
    <dbReference type="NCBI Taxonomy" id="446469"/>
    <lineage>
        <taxon>Bacteria</taxon>
        <taxon>Bacillati</taxon>
        <taxon>Actinomycetota</taxon>
        <taxon>Actinomycetes</taxon>
        <taxon>Micrococcales</taxon>
        <taxon>Sanguibacteraceae</taxon>
        <taxon>Sanguibacter</taxon>
    </lineage>
</organism>
<feature type="signal peptide" evidence="1">
    <location>
        <begin position="1"/>
        <end position="17"/>
    </location>
</feature>
<protein>
    <submittedName>
        <fullName evidence="2">Uncharacterized protein</fullName>
    </submittedName>
</protein>
<dbReference type="HOGENOM" id="CLU_1650926_0_0_11"/>
<dbReference type="OrthoDB" id="5147416at2"/>
<feature type="chain" id="PRO_5038891830" evidence="1">
    <location>
        <begin position="18"/>
        <end position="160"/>
    </location>
</feature>
<accession>D1BJI9</accession>
<proteinExistence type="predicted"/>
<sequence>MLAAAACLAVTIVALVAVPRLLEPDAPLADSAYYESFEQLESASANLVAATVMTDARVVVEGNDMVSYTVSVAAVTGDGREGQIDVLVPAVADGIEPTAEAEPLQVGQEYVLALSPLGDRWQLTSPAGQSAFLVHGDQVGASLDGSLTVSPAAAEALGLR</sequence>
<evidence type="ECO:0000313" key="2">
    <source>
        <dbReference type="EMBL" id="ACZ20245.1"/>
    </source>
</evidence>
<dbReference type="AlphaFoldDB" id="D1BJI9"/>
<evidence type="ECO:0000256" key="1">
    <source>
        <dbReference type="SAM" id="SignalP"/>
    </source>
</evidence>
<gene>
    <name evidence="2" type="ordered locus">Sked_02760</name>
</gene>
<dbReference type="EMBL" id="CP001819">
    <property type="protein sequence ID" value="ACZ20245.1"/>
    <property type="molecule type" value="Genomic_DNA"/>
</dbReference>
<keyword evidence="3" id="KW-1185">Reference proteome</keyword>
<dbReference type="Proteomes" id="UP000000322">
    <property type="component" value="Chromosome"/>
</dbReference>
<evidence type="ECO:0000313" key="3">
    <source>
        <dbReference type="Proteomes" id="UP000000322"/>
    </source>
</evidence>